<evidence type="ECO:0000313" key="3">
    <source>
        <dbReference type="Proteomes" id="UP001296706"/>
    </source>
</evidence>
<sequence>MPPEPVAPEPVSVVAPALTHPHLLRQRWRDVAFLHWAVRPAAVARFFPPGVEPDVLDGWTYVGLVPFRMTGTGFAHGPTLPWVGTFLETNVRLYSVDATGRRGVVFLSLDAERAVAVAAARAAFGLPYRWARMRFVADGDVRGYATRVRWPGVSARSRIVVRAGTQAPDGPLEQFLTARWGLHTAHLGRTWYLPNEHATWPLRTAEVLELDDGLVAAAGLGDLTHRPPDHVAFSDGAYVRFGSPTPATTPRGSGKPLSGPLRAGKWLS</sequence>
<proteinExistence type="predicted"/>
<dbReference type="SUPFAM" id="SSF160104">
    <property type="entry name" value="Acetoacetate decarboxylase-like"/>
    <property type="match status" value="1"/>
</dbReference>
<protein>
    <submittedName>
        <fullName evidence="2">DUF2071 domain-containing protein</fullName>
    </submittedName>
</protein>
<dbReference type="PANTHER" id="PTHR39186">
    <property type="entry name" value="DUF2071 FAMILY PROTEIN"/>
    <property type="match status" value="1"/>
</dbReference>
<feature type="region of interest" description="Disordered" evidence="1">
    <location>
        <begin position="242"/>
        <end position="268"/>
    </location>
</feature>
<dbReference type="InterPro" id="IPR023375">
    <property type="entry name" value="ADC_dom_sf"/>
</dbReference>
<dbReference type="EMBL" id="JAAXKY010000012">
    <property type="protein sequence ID" value="NMH76699.1"/>
    <property type="molecule type" value="Genomic_DNA"/>
</dbReference>
<dbReference type="Pfam" id="PF09844">
    <property type="entry name" value="DUF2071"/>
    <property type="match status" value="1"/>
</dbReference>
<dbReference type="InterPro" id="IPR018644">
    <property type="entry name" value="DUF2071"/>
</dbReference>
<accession>A0ABX1RB98</accession>
<organism evidence="2 3">
    <name type="scientific">Pseudonocardia xinjiangensis</name>
    <dbReference type="NCBI Taxonomy" id="75289"/>
    <lineage>
        <taxon>Bacteria</taxon>
        <taxon>Bacillati</taxon>
        <taxon>Actinomycetota</taxon>
        <taxon>Actinomycetes</taxon>
        <taxon>Pseudonocardiales</taxon>
        <taxon>Pseudonocardiaceae</taxon>
        <taxon>Pseudonocardia</taxon>
    </lineage>
</organism>
<comment type="caution">
    <text evidence="2">The sequence shown here is derived from an EMBL/GenBank/DDBJ whole genome shotgun (WGS) entry which is preliminary data.</text>
</comment>
<evidence type="ECO:0000256" key="1">
    <source>
        <dbReference type="SAM" id="MobiDB-lite"/>
    </source>
</evidence>
<evidence type="ECO:0000313" key="2">
    <source>
        <dbReference type="EMBL" id="NMH76699.1"/>
    </source>
</evidence>
<keyword evidence="3" id="KW-1185">Reference proteome</keyword>
<name>A0ABX1RB98_9PSEU</name>
<gene>
    <name evidence="2" type="ORF">HF577_06240</name>
</gene>
<dbReference type="PANTHER" id="PTHR39186:SF1">
    <property type="entry name" value="DUF2071 DOMAIN-CONTAINING PROTEIN"/>
    <property type="match status" value="1"/>
</dbReference>
<dbReference type="Gene3D" id="2.40.400.10">
    <property type="entry name" value="Acetoacetate decarboxylase-like"/>
    <property type="match status" value="1"/>
</dbReference>
<dbReference type="Proteomes" id="UP001296706">
    <property type="component" value="Unassembled WGS sequence"/>
</dbReference>
<reference evidence="2 3" key="1">
    <citation type="submission" date="2020-04" db="EMBL/GenBank/DDBJ databases">
        <authorList>
            <person name="Klaysubun C."/>
            <person name="Duangmal K."/>
            <person name="Lipun K."/>
        </authorList>
    </citation>
    <scope>NUCLEOTIDE SEQUENCE [LARGE SCALE GENOMIC DNA]</scope>
    <source>
        <strain evidence="2 3">JCM 11839</strain>
    </source>
</reference>
<dbReference type="RefSeq" id="WP_169394779.1">
    <property type="nucleotide sequence ID" value="NZ_BAAAJH010000009.1"/>
</dbReference>